<dbReference type="EC" id="1.1.5.3" evidence="1"/>
<reference evidence="5 6" key="1">
    <citation type="submission" date="2018-11" db="EMBL/GenBank/DDBJ databases">
        <title>Genome assembly of Steccherinum ochraceum LE-BIN_3174, the white-rot fungus of the Steccherinaceae family (The Residual Polyporoid clade, Polyporales, Basidiomycota).</title>
        <authorList>
            <person name="Fedorova T.V."/>
            <person name="Glazunova O.A."/>
            <person name="Landesman E.O."/>
            <person name="Moiseenko K.V."/>
            <person name="Psurtseva N.V."/>
            <person name="Savinova O.S."/>
            <person name="Shakhova N.V."/>
            <person name="Tyazhelova T.V."/>
            <person name="Vasina D.V."/>
        </authorList>
    </citation>
    <scope>NUCLEOTIDE SEQUENCE [LARGE SCALE GENOMIC DNA]</scope>
    <source>
        <strain evidence="5 6">LE-BIN_3174</strain>
    </source>
</reference>
<dbReference type="GO" id="GO:0004368">
    <property type="term" value="F:glycerol-3-phosphate dehydrogenase (quinone) activity"/>
    <property type="evidence" value="ECO:0007669"/>
    <property type="project" value="UniProtKB-EC"/>
</dbReference>
<dbReference type="EMBL" id="RWJN01000374">
    <property type="protein sequence ID" value="TCD62414.1"/>
    <property type="molecule type" value="Genomic_DNA"/>
</dbReference>
<comment type="caution">
    <text evidence="5">The sequence shown here is derived from an EMBL/GenBank/DDBJ whole genome shotgun (WGS) entry which is preliminary data.</text>
</comment>
<dbReference type="OrthoDB" id="264015at2759"/>
<dbReference type="GO" id="GO:0005739">
    <property type="term" value="C:mitochondrion"/>
    <property type="evidence" value="ECO:0007669"/>
    <property type="project" value="TreeGrafter"/>
</dbReference>
<proteinExistence type="predicted"/>
<evidence type="ECO:0000313" key="6">
    <source>
        <dbReference type="Proteomes" id="UP000292702"/>
    </source>
</evidence>
<dbReference type="InterPro" id="IPR000447">
    <property type="entry name" value="G3P_DH_FAD-dep"/>
</dbReference>
<dbReference type="Gene3D" id="3.30.9.10">
    <property type="entry name" value="D-Amino Acid Oxidase, subunit A, domain 2"/>
    <property type="match status" value="1"/>
</dbReference>
<dbReference type="GO" id="GO:0006072">
    <property type="term" value="P:glycerol-3-phosphate metabolic process"/>
    <property type="evidence" value="ECO:0007669"/>
    <property type="project" value="InterPro"/>
</dbReference>
<gene>
    <name evidence="5" type="primary">GUT2_3</name>
    <name evidence="5" type="ORF">EIP91_006915</name>
</gene>
<evidence type="ECO:0000256" key="2">
    <source>
        <dbReference type="ARBA" id="ARBA00022630"/>
    </source>
</evidence>
<keyword evidence="6" id="KW-1185">Reference proteome</keyword>
<evidence type="ECO:0000313" key="5">
    <source>
        <dbReference type="EMBL" id="TCD62414.1"/>
    </source>
</evidence>
<dbReference type="STRING" id="92696.A0A4R0RJD8"/>
<dbReference type="PANTHER" id="PTHR11985:SF15">
    <property type="entry name" value="GLYCEROL-3-PHOSPHATE DEHYDROGENASE, MITOCHONDRIAL"/>
    <property type="match status" value="1"/>
</dbReference>
<keyword evidence="2" id="KW-0285">Flavoprotein</keyword>
<protein>
    <recommendedName>
        <fullName evidence="1">glycerol-3-phosphate dehydrogenase</fullName>
        <ecNumber evidence="1">1.1.5.3</ecNumber>
    </recommendedName>
</protein>
<evidence type="ECO:0000256" key="1">
    <source>
        <dbReference type="ARBA" id="ARBA00013029"/>
    </source>
</evidence>
<keyword evidence="4" id="KW-0560">Oxidoreductase</keyword>
<name>A0A4R0RJD8_9APHY</name>
<dbReference type="PANTHER" id="PTHR11985">
    <property type="entry name" value="GLYCEROL-3-PHOSPHATE DEHYDROGENASE"/>
    <property type="match status" value="1"/>
</dbReference>
<evidence type="ECO:0000256" key="4">
    <source>
        <dbReference type="ARBA" id="ARBA00023002"/>
    </source>
</evidence>
<sequence>MTAVQPGVVMANCVRIKDLHQDATEKLHVLAFTIDYLVRKAMFVPRESPTLFTDSLLAMDNQDHKPIVQSSSRSHITLPNCYSPYTMELLDPASSDDRVIFVHSCQGNTIVGPTDTLASVEIDPTRHEEEVLWVQRSRVVPESV</sequence>
<organism evidence="5 6">
    <name type="scientific">Steccherinum ochraceum</name>
    <dbReference type="NCBI Taxonomy" id="92696"/>
    <lineage>
        <taxon>Eukaryota</taxon>
        <taxon>Fungi</taxon>
        <taxon>Dikarya</taxon>
        <taxon>Basidiomycota</taxon>
        <taxon>Agaricomycotina</taxon>
        <taxon>Agaricomycetes</taxon>
        <taxon>Polyporales</taxon>
        <taxon>Steccherinaceae</taxon>
        <taxon>Steccherinum</taxon>
    </lineage>
</organism>
<accession>A0A4R0RJD8</accession>
<dbReference type="AlphaFoldDB" id="A0A4R0RJD8"/>
<keyword evidence="3" id="KW-0274">FAD</keyword>
<evidence type="ECO:0000256" key="3">
    <source>
        <dbReference type="ARBA" id="ARBA00022827"/>
    </source>
</evidence>
<dbReference type="Proteomes" id="UP000292702">
    <property type="component" value="Unassembled WGS sequence"/>
</dbReference>